<dbReference type="STRING" id="1450539.A0A318ZLT9"/>
<evidence type="ECO:0000313" key="1">
    <source>
        <dbReference type="EMBL" id="PYH48496.1"/>
    </source>
</evidence>
<sequence length="162" mass="17420">MSLRHLGTTHCFGLVDQEIYNALHHLLSPPHPHAGNAIVTNNCNTPIYLWSVGGSVDPRQTIQPGVSYSEALHYDPASGGVALKITKTPNGLFDGNPQLDFAYILDGSKTWYDLSLVFGDAFSGQRLKVQPTYASCPSICWPNGVNPGGHEVLTVCAQGCLV</sequence>
<accession>A0A318ZLT9</accession>
<dbReference type="PANTHER" id="PTHR36195">
    <property type="entry name" value="DOMAIN PROTEIN, PUTATIVE (AFU_ORTHOLOGUE AFUA_5G01990)-RELATED-RELATED"/>
    <property type="match status" value="1"/>
</dbReference>
<dbReference type="GeneID" id="37077897"/>
<evidence type="ECO:0000313" key="2">
    <source>
        <dbReference type="Proteomes" id="UP000248349"/>
    </source>
</evidence>
<dbReference type="Pfam" id="PF04681">
    <property type="entry name" value="Bys1"/>
    <property type="match status" value="1"/>
</dbReference>
<dbReference type="AlphaFoldDB" id="A0A318ZLT9"/>
<reference evidence="1 2" key="1">
    <citation type="submission" date="2016-12" db="EMBL/GenBank/DDBJ databases">
        <title>The genomes of Aspergillus section Nigri reveals drivers in fungal speciation.</title>
        <authorList>
            <consortium name="DOE Joint Genome Institute"/>
            <person name="Vesth T.C."/>
            <person name="Nybo J."/>
            <person name="Theobald S."/>
            <person name="Brandl J."/>
            <person name="Frisvad J.C."/>
            <person name="Nielsen K.F."/>
            <person name="Lyhne E.K."/>
            <person name="Kogle M.E."/>
            <person name="Kuo A."/>
            <person name="Riley R."/>
            <person name="Clum A."/>
            <person name="Nolan M."/>
            <person name="Lipzen A."/>
            <person name="Salamov A."/>
            <person name="Henrissat B."/>
            <person name="Wiebenga A."/>
            <person name="De Vries R.P."/>
            <person name="Grigoriev I.V."/>
            <person name="Mortensen U.H."/>
            <person name="Andersen M.R."/>
            <person name="Baker S.E."/>
        </authorList>
    </citation>
    <scope>NUCLEOTIDE SEQUENCE [LARGE SCALE GENOMIC DNA]</scope>
    <source>
        <strain evidence="1 2">JOP 1030-1</strain>
    </source>
</reference>
<gene>
    <name evidence="1" type="ORF">BP01DRAFT_371451</name>
</gene>
<keyword evidence="2" id="KW-1185">Reference proteome</keyword>
<name>A0A318ZLT9_9EURO</name>
<dbReference type="InterPro" id="IPR006771">
    <property type="entry name" value="CetA-like"/>
</dbReference>
<organism evidence="1 2">
    <name type="scientific">Aspergillus saccharolyticus JOP 1030-1</name>
    <dbReference type="NCBI Taxonomy" id="1450539"/>
    <lineage>
        <taxon>Eukaryota</taxon>
        <taxon>Fungi</taxon>
        <taxon>Dikarya</taxon>
        <taxon>Ascomycota</taxon>
        <taxon>Pezizomycotina</taxon>
        <taxon>Eurotiomycetes</taxon>
        <taxon>Eurotiomycetidae</taxon>
        <taxon>Eurotiales</taxon>
        <taxon>Aspergillaceae</taxon>
        <taxon>Aspergillus</taxon>
        <taxon>Aspergillus subgen. Circumdati</taxon>
    </lineage>
</organism>
<dbReference type="RefSeq" id="XP_025434478.1">
    <property type="nucleotide sequence ID" value="XM_025576668.1"/>
</dbReference>
<dbReference type="Proteomes" id="UP000248349">
    <property type="component" value="Unassembled WGS sequence"/>
</dbReference>
<protein>
    <submittedName>
        <fullName evidence="1">Putative BYS1 domain protein</fullName>
    </submittedName>
</protein>
<proteinExistence type="predicted"/>
<dbReference type="PANTHER" id="PTHR36195:SF4">
    <property type="entry name" value="DOMAIN PROTEIN, PUTATIVE (AFU_ORTHOLOGUE AFUA_5G01990)-RELATED"/>
    <property type="match status" value="1"/>
</dbReference>
<dbReference type="EMBL" id="KZ821221">
    <property type="protein sequence ID" value="PYH48496.1"/>
    <property type="molecule type" value="Genomic_DNA"/>
</dbReference>
<dbReference type="OrthoDB" id="3682664at2759"/>